<organism evidence="12 13">
    <name type="scientific">Didymella rabiei</name>
    <name type="common">Chickpea ascochyta blight fungus</name>
    <name type="synonym">Mycosphaerella rabiei</name>
    <dbReference type="NCBI Taxonomy" id="5454"/>
    <lineage>
        <taxon>Eukaryota</taxon>
        <taxon>Fungi</taxon>
        <taxon>Dikarya</taxon>
        <taxon>Ascomycota</taxon>
        <taxon>Pezizomycotina</taxon>
        <taxon>Dothideomycetes</taxon>
        <taxon>Pleosporomycetidae</taxon>
        <taxon>Pleosporales</taxon>
        <taxon>Pleosporineae</taxon>
        <taxon>Didymellaceae</taxon>
        <taxon>Ascochyta</taxon>
    </lineage>
</organism>
<keyword evidence="9 10" id="KW-0472">Membrane</keyword>
<feature type="transmembrane region" description="Helical" evidence="10">
    <location>
        <begin position="30"/>
        <end position="52"/>
    </location>
</feature>
<evidence type="ECO:0000313" key="12">
    <source>
        <dbReference type="EMBL" id="KZM28600.1"/>
    </source>
</evidence>
<feature type="transmembrane region" description="Helical" evidence="10">
    <location>
        <begin position="234"/>
        <end position="255"/>
    </location>
</feature>
<dbReference type="InterPro" id="IPR050166">
    <property type="entry name" value="ABC_transporter_ATP-bind"/>
</dbReference>
<protein>
    <recommendedName>
        <fullName evidence="11">ABC transporter domain-containing protein</fullName>
    </recommendedName>
</protein>
<dbReference type="SUPFAM" id="SSF52540">
    <property type="entry name" value="P-loop containing nucleoside triphosphate hydrolases"/>
    <property type="match status" value="1"/>
</dbReference>
<feature type="transmembrane region" description="Helical" evidence="10">
    <location>
        <begin position="209"/>
        <end position="228"/>
    </location>
</feature>
<evidence type="ECO:0000256" key="4">
    <source>
        <dbReference type="ARBA" id="ARBA00022475"/>
    </source>
</evidence>
<gene>
    <name evidence="12" type="ORF">ST47_g254</name>
</gene>
<keyword evidence="7" id="KW-0067">ATP-binding</keyword>
<evidence type="ECO:0000313" key="13">
    <source>
        <dbReference type="Proteomes" id="UP000076837"/>
    </source>
</evidence>
<dbReference type="InterPro" id="IPR027417">
    <property type="entry name" value="P-loop_NTPase"/>
</dbReference>
<dbReference type="EMBL" id="JYNV01000009">
    <property type="protein sequence ID" value="KZM28600.1"/>
    <property type="molecule type" value="Genomic_DNA"/>
</dbReference>
<accession>A0A163MCQ5</accession>
<comment type="caution">
    <text evidence="12">The sequence shown here is derived from an EMBL/GenBank/DDBJ whole genome shotgun (WGS) entry which is preliminary data.</text>
</comment>
<feature type="transmembrane region" description="Helical" evidence="10">
    <location>
        <begin position="155"/>
        <end position="174"/>
    </location>
</feature>
<dbReference type="GO" id="GO:0005524">
    <property type="term" value="F:ATP binding"/>
    <property type="evidence" value="ECO:0007669"/>
    <property type="project" value="UniProtKB-KW"/>
</dbReference>
<dbReference type="PANTHER" id="PTHR42788:SF7">
    <property type="entry name" value="NITRATE ABC TRANSPORTER ATP-BINDING PROTEIN"/>
    <property type="match status" value="1"/>
</dbReference>
<dbReference type="CDD" id="cd06574">
    <property type="entry name" value="TM_PBP1_branched-chain-AA_like"/>
    <property type="match status" value="1"/>
</dbReference>
<feature type="transmembrane region" description="Helical" evidence="10">
    <location>
        <begin position="59"/>
        <end position="82"/>
    </location>
</feature>
<feature type="transmembrane region" description="Helical" evidence="10">
    <location>
        <begin position="102"/>
        <end position="124"/>
    </location>
</feature>
<feature type="transmembrane region" description="Helical" evidence="10">
    <location>
        <begin position="180"/>
        <end position="197"/>
    </location>
</feature>
<dbReference type="AlphaFoldDB" id="A0A163MCQ5"/>
<evidence type="ECO:0000259" key="11">
    <source>
        <dbReference type="PROSITE" id="PS50893"/>
    </source>
</evidence>
<dbReference type="GO" id="GO:0005886">
    <property type="term" value="C:plasma membrane"/>
    <property type="evidence" value="ECO:0007669"/>
    <property type="project" value="UniProtKB-SubCell"/>
</dbReference>
<keyword evidence="3" id="KW-0813">Transport</keyword>
<dbReference type="Pfam" id="PF00005">
    <property type="entry name" value="ABC_tran"/>
    <property type="match status" value="1"/>
</dbReference>
<dbReference type="GO" id="GO:0016887">
    <property type="term" value="F:ATP hydrolysis activity"/>
    <property type="evidence" value="ECO:0007669"/>
    <property type="project" value="InterPro"/>
</dbReference>
<keyword evidence="4" id="KW-1003">Cell membrane</keyword>
<dbReference type="Proteomes" id="UP000076837">
    <property type="component" value="Unassembled WGS sequence"/>
</dbReference>
<dbReference type="InterPro" id="IPR001851">
    <property type="entry name" value="ABC_transp_permease"/>
</dbReference>
<dbReference type="SMART" id="SM00382">
    <property type="entry name" value="AAA"/>
    <property type="match status" value="1"/>
</dbReference>
<evidence type="ECO:0000256" key="6">
    <source>
        <dbReference type="ARBA" id="ARBA00022741"/>
    </source>
</evidence>
<feature type="domain" description="ABC transporter" evidence="11">
    <location>
        <begin position="276"/>
        <end position="521"/>
    </location>
</feature>
<evidence type="ECO:0000256" key="10">
    <source>
        <dbReference type="SAM" id="Phobius"/>
    </source>
</evidence>
<evidence type="ECO:0000256" key="9">
    <source>
        <dbReference type="ARBA" id="ARBA00023136"/>
    </source>
</evidence>
<name>A0A163MCQ5_DIDRA</name>
<sequence length="535" mass="56743">MSLPDLTLQGSFGIGGAITAQSMVSGLSPVLSLLLGAAGGALAGLATALLHLRLRLNVLIAGLVMTTAAYSICLIVMGSGNITLLGETTIFTWAEDLGLDPTVSLLLIGFICSALIVGGLHLFLKTEYGLSLRAAGENIQTARGLGIRTEQRQKVGLMIANGLAGVSGGLVVQQQGFMDVSIQNGIIVIGLAAVMIGRSIIHSSRVLPTLISVVLGILVYRIVVAAALDLGLNANYLQALVALIVIVIIAARVNIHRFKKSANSSRRSRKAEQNQFYEEDRVASAGRQMVTAVNNVSLSVERGVVVGILGSNGAGKSSLLSLVSGTTLPDEGAIYARGTDITYSPSWKRVHVVARVRQNPEHNMLSPLTIEDNFALAVCRRNRRFGLRRAGGAKVRAQAAELLEPLGMGLENRLSAVTGTLSGGQRQAVAITMASLGDPAVLLLDEHLAALDPNSARKVSDITETLIRTKNITTLMVTHDMQHALERSDRLLMMHEGRILLDFDKDAMVGLTPRDLHVRFAELAGESLPDSTLLS</sequence>
<keyword evidence="13" id="KW-1185">Reference proteome</keyword>
<dbReference type="Gene3D" id="3.40.50.300">
    <property type="entry name" value="P-loop containing nucleotide triphosphate hydrolases"/>
    <property type="match status" value="1"/>
</dbReference>
<dbReference type="STRING" id="5454.A0A163MCQ5"/>
<dbReference type="GO" id="GO:0022857">
    <property type="term" value="F:transmembrane transporter activity"/>
    <property type="evidence" value="ECO:0007669"/>
    <property type="project" value="InterPro"/>
</dbReference>
<comment type="subcellular location">
    <subcellularLocation>
        <location evidence="2">Cell membrane</location>
        <topology evidence="2">Multi-pass membrane protein</topology>
    </subcellularLocation>
    <subcellularLocation>
        <location evidence="1">Cell membrane</location>
        <topology evidence="1">Peripheral membrane protein</topology>
    </subcellularLocation>
</comment>
<keyword evidence="8 10" id="KW-1133">Transmembrane helix</keyword>
<evidence type="ECO:0000256" key="8">
    <source>
        <dbReference type="ARBA" id="ARBA00022989"/>
    </source>
</evidence>
<reference evidence="12 13" key="1">
    <citation type="journal article" date="2016" name="Sci. Rep.">
        <title>Draft genome sequencing and secretome analysis of fungal phytopathogen Ascochyta rabiei provides insight into the necrotrophic effector repertoire.</title>
        <authorList>
            <person name="Verma S."/>
            <person name="Gazara R.K."/>
            <person name="Nizam S."/>
            <person name="Parween S."/>
            <person name="Chattopadhyay D."/>
            <person name="Verma P.K."/>
        </authorList>
    </citation>
    <scope>NUCLEOTIDE SEQUENCE [LARGE SCALE GENOMIC DNA]</scope>
    <source>
        <strain evidence="12 13">ArDII</strain>
    </source>
</reference>
<evidence type="ECO:0000256" key="5">
    <source>
        <dbReference type="ARBA" id="ARBA00022692"/>
    </source>
</evidence>
<proteinExistence type="predicted"/>
<dbReference type="PANTHER" id="PTHR42788">
    <property type="entry name" value="TAURINE IMPORT ATP-BINDING PROTEIN-RELATED"/>
    <property type="match status" value="1"/>
</dbReference>
<evidence type="ECO:0000256" key="1">
    <source>
        <dbReference type="ARBA" id="ARBA00004202"/>
    </source>
</evidence>
<evidence type="ECO:0000256" key="2">
    <source>
        <dbReference type="ARBA" id="ARBA00004651"/>
    </source>
</evidence>
<keyword evidence="6" id="KW-0547">Nucleotide-binding</keyword>
<dbReference type="PROSITE" id="PS50893">
    <property type="entry name" value="ABC_TRANSPORTER_2"/>
    <property type="match status" value="1"/>
</dbReference>
<dbReference type="Pfam" id="PF02653">
    <property type="entry name" value="BPD_transp_2"/>
    <property type="match status" value="1"/>
</dbReference>
<keyword evidence="5 10" id="KW-0812">Transmembrane</keyword>
<dbReference type="InterPro" id="IPR003593">
    <property type="entry name" value="AAA+_ATPase"/>
</dbReference>
<evidence type="ECO:0000256" key="7">
    <source>
        <dbReference type="ARBA" id="ARBA00022840"/>
    </source>
</evidence>
<evidence type="ECO:0000256" key="3">
    <source>
        <dbReference type="ARBA" id="ARBA00022448"/>
    </source>
</evidence>
<dbReference type="InterPro" id="IPR003439">
    <property type="entry name" value="ABC_transporter-like_ATP-bd"/>
</dbReference>